<reference evidence="2 3" key="1">
    <citation type="submission" date="2017-08" db="EMBL/GenBank/DDBJ databases">
        <title>The Vibrio qinghaiensis sp.-Q67 is a luminous bacteria isolated firstly from Qinghai lake, Qinghai province, China, which has been proved to be very sensitive to detect environmental and food pollutants. Therefore, complete genome analysis of V. qinghaiensis sp.-Q67 highlights the potential application of this strain on detection of hazards in the contaminated environments.</title>
        <authorList>
            <person name="Gong L."/>
        </authorList>
    </citation>
    <scope>NUCLEOTIDE SEQUENCE [LARGE SCALE GENOMIC DNA]</scope>
    <source>
        <strain evidence="2 3">Q67</strain>
    </source>
</reference>
<gene>
    <name evidence="2" type="ORF">CCZ37_08225</name>
</gene>
<feature type="compositionally biased region" description="Polar residues" evidence="1">
    <location>
        <begin position="21"/>
        <end position="32"/>
    </location>
</feature>
<dbReference type="AlphaFoldDB" id="A0A223MYF6"/>
<sequence length="106" mass="11638">MNRNSMVSINGLPPAIVPGSNRANRANKNNGVKKSDAKTGVGQPTKVANAVSHSIRHVDPSEIHRANLEYDLPEGRARKAMEEYMDVMNQAKKEELAQLLGVDIYI</sequence>
<dbReference type="KEGG" id="vqi:CCZ37_08225"/>
<dbReference type="Proteomes" id="UP000215148">
    <property type="component" value="Chromosome 1"/>
</dbReference>
<accession>A0A223MYF6</accession>
<proteinExistence type="predicted"/>
<dbReference type="EMBL" id="CP022741">
    <property type="protein sequence ID" value="ASU22582.1"/>
    <property type="molecule type" value="Genomic_DNA"/>
</dbReference>
<feature type="region of interest" description="Disordered" evidence="1">
    <location>
        <begin position="1"/>
        <end position="45"/>
    </location>
</feature>
<keyword evidence="3" id="KW-1185">Reference proteome</keyword>
<protein>
    <submittedName>
        <fullName evidence="2">Chromosome partitioning protein ParA</fullName>
    </submittedName>
</protein>
<organism evidence="2 3">
    <name type="scientific">Vibrio qinghaiensis</name>
    <dbReference type="NCBI Taxonomy" id="2025808"/>
    <lineage>
        <taxon>Bacteria</taxon>
        <taxon>Pseudomonadati</taxon>
        <taxon>Pseudomonadota</taxon>
        <taxon>Gammaproteobacteria</taxon>
        <taxon>Vibrionales</taxon>
        <taxon>Vibrionaceae</taxon>
        <taxon>Vibrio</taxon>
    </lineage>
</organism>
<evidence type="ECO:0000313" key="2">
    <source>
        <dbReference type="EMBL" id="ASU22582.1"/>
    </source>
</evidence>
<name>A0A223MYF6_9VIBR</name>
<evidence type="ECO:0000313" key="3">
    <source>
        <dbReference type="Proteomes" id="UP000215148"/>
    </source>
</evidence>
<evidence type="ECO:0000256" key="1">
    <source>
        <dbReference type="SAM" id="MobiDB-lite"/>
    </source>
</evidence>